<dbReference type="SUPFAM" id="SSF54427">
    <property type="entry name" value="NTF2-like"/>
    <property type="match status" value="1"/>
</dbReference>
<dbReference type="CDD" id="cd00531">
    <property type="entry name" value="NTF2_like"/>
    <property type="match status" value="1"/>
</dbReference>
<dbReference type="EMBL" id="LMTR01000012">
    <property type="protein sequence ID" value="KWT72346.1"/>
    <property type="molecule type" value="Genomic_DNA"/>
</dbReference>
<sequence length="120" mass="12459">MTSSIAAGAERWDATFNGGDAAELAKFYAADARVIPAGGAPVAGPEAIGKFFADLIANGFKDHRITVESVTEKGPIAIASGKWALSGPGEGGATAQYGGNWVNVLERDGDGWRVLLHTWN</sequence>
<dbReference type="STRING" id="121290.APY04_0140"/>
<dbReference type="Proteomes" id="UP000059074">
    <property type="component" value="Unassembled WGS sequence"/>
</dbReference>
<keyword evidence="2" id="KW-0413">Isomerase</keyword>
<dbReference type="AlphaFoldDB" id="A0A109BPC6"/>
<evidence type="ECO:0000313" key="3">
    <source>
        <dbReference type="Proteomes" id="UP000059074"/>
    </source>
</evidence>
<feature type="domain" description="DUF4440" evidence="1">
    <location>
        <begin position="9"/>
        <end position="114"/>
    </location>
</feature>
<dbReference type="RefSeq" id="WP_068458953.1">
    <property type="nucleotide sequence ID" value="NZ_LMTR01000012.1"/>
</dbReference>
<name>A0A109BPC6_HYPSL</name>
<protein>
    <submittedName>
        <fullName evidence="2">Ketosteroid isomerase-like protein</fullName>
    </submittedName>
</protein>
<reference evidence="2 3" key="1">
    <citation type="submission" date="2015-10" db="EMBL/GenBank/DDBJ databases">
        <title>Transcriptomic analysis of a linuron degrading triple-species bacterial consortium.</title>
        <authorList>
            <person name="Albers P."/>
        </authorList>
    </citation>
    <scope>NUCLEOTIDE SEQUENCE [LARGE SCALE GENOMIC DNA]</scope>
    <source>
        <strain evidence="2 3">WDL6</strain>
    </source>
</reference>
<organism evidence="2 3">
    <name type="scientific">Hyphomicrobium sulfonivorans</name>
    <dbReference type="NCBI Taxonomy" id="121290"/>
    <lineage>
        <taxon>Bacteria</taxon>
        <taxon>Pseudomonadati</taxon>
        <taxon>Pseudomonadota</taxon>
        <taxon>Alphaproteobacteria</taxon>
        <taxon>Hyphomicrobiales</taxon>
        <taxon>Hyphomicrobiaceae</taxon>
        <taxon>Hyphomicrobium</taxon>
    </lineage>
</organism>
<dbReference type="InterPro" id="IPR032710">
    <property type="entry name" value="NTF2-like_dom_sf"/>
</dbReference>
<dbReference type="Gene3D" id="3.10.450.50">
    <property type="match status" value="1"/>
</dbReference>
<gene>
    <name evidence="2" type="ORF">APY04_0140</name>
</gene>
<proteinExistence type="predicted"/>
<accession>A0A109BPC6</accession>
<evidence type="ECO:0000313" key="2">
    <source>
        <dbReference type="EMBL" id="KWT72346.1"/>
    </source>
</evidence>
<dbReference type="InterPro" id="IPR027843">
    <property type="entry name" value="DUF4440"/>
</dbReference>
<dbReference type="OrthoDB" id="7630482at2"/>
<keyword evidence="3" id="KW-1185">Reference proteome</keyword>
<evidence type="ECO:0000259" key="1">
    <source>
        <dbReference type="Pfam" id="PF14534"/>
    </source>
</evidence>
<dbReference type="Pfam" id="PF14534">
    <property type="entry name" value="DUF4440"/>
    <property type="match status" value="1"/>
</dbReference>
<dbReference type="PATRIC" id="fig|121290.4.peg.1516"/>
<dbReference type="GO" id="GO:0016853">
    <property type="term" value="F:isomerase activity"/>
    <property type="evidence" value="ECO:0007669"/>
    <property type="project" value="UniProtKB-KW"/>
</dbReference>
<comment type="caution">
    <text evidence="2">The sequence shown here is derived from an EMBL/GenBank/DDBJ whole genome shotgun (WGS) entry which is preliminary data.</text>
</comment>